<dbReference type="InterPro" id="IPR004360">
    <property type="entry name" value="Glyas_Fos-R_dOase_dom"/>
</dbReference>
<feature type="domain" description="VOC" evidence="2">
    <location>
        <begin position="168"/>
        <end position="283"/>
    </location>
</feature>
<dbReference type="InterPro" id="IPR018146">
    <property type="entry name" value="Glyoxalase_1_CS"/>
</dbReference>
<name>A0ABT3DJZ8_9BACI</name>
<accession>A0ABT3DJZ8</accession>
<evidence type="ECO:0000256" key="1">
    <source>
        <dbReference type="ARBA" id="ARBA00022723"/>
    </source>
</evidence>
<dbReference type="Pfam" id="PF00903">
    <property type="entry name" value="Glyoxalase"/>
    <property type="match status" value="2"/>
</dbReference>
<dbReference type="InterPro" id="IPR037523">
    <property type="entry name" value="VOC_core"/>
</dbReference>
<keyword evidence="4" id="KW-1185">Reference proteome</keyword>
<dbReference type="InterPro" id="IPR029068">
    <property type="entry name" value="Glyas_Bleomycin-R_OHBP_Dase"/>
</dbReference>
<dbReference type="PROSITE" id="PS51819">
    <property type="entry name" value="VOC"/>
    <property type="match status" value="2"/>
</dbReference>
<feature type="domain" description="VOC" evidence="2">
    <location>
        <begin position="10"/>
        <end position="127"/>
    </location>
</feature>
<evidence type="ECO:0000313" key="3">
    <source>
        <dbReference type="EMBL" id="MCV9887244.1"/>
    </source>
</evidence>
<dbReference type="RefSeq" id="WP_264143652.1">
    <property type="nucleotide sequence ID" value="NZ_JAOYEY010000044.1"/>
</dbReference>
<dbReference type="SUPFAM" id="SSF54593">
    <property type="entry name" value="Glyoxalase/Bleomycin resistance protein/Dihydroxybiphenyl dioxygenase"/>
    <property type="match status" value="2"/>
</dbReference>
<evidence type="ECO:0000259" key="2">
    <source>
        <dbReference type="PROSITE" id="PS51819"/>
    </source>
</evidence>
<dbReference type="CDD" id="cd16359">
    <property type="entry name" value="VOC_BsCatE_like_C"/>
    <property type="match status" value="1"/>
</dbReference>
<dbReference type="CDD" id="cd07255">
    <property type="entry name" value="VOC_BsCatE_like_N"/>
    <property type="match status" value="1"/>
</dbReference>
<gene>
    <name evidence="3" type="ORF">OIH86_16515</name>
</gene>
<sequence>MSFHKYPTTFVSKLRLKVLDLDRSLAFYQEIIGFQILEQSEKRAILTADGKTALLEIEQPGDVIPKQPRTTGLYHFALLLPSRSDLGSVLKHLRKVKYPLQGGSDHLVSEALYLADPDGNGIEIYVDCSPSQWNWNNGEVEMSTDPIDVEGLLASGREEWSMLPEGTVMGHIHLHVSELEKTKEFYCEGLGFEVVCNYGNQALFISTGRYHHHIGLNVWNGIGAPQPSGNSVGLMDYTIVYPSENERDHVTQKLQQLGFDVTRNDKVIITADPSGNKIRLTIN</sequence>
<dbReference type="EMBL" id="JAOYEY010000044">
    <property type="protein sequence ID" value="MCV9887244.1"/>
    <property type="molecule type" value="Genomic_DNA"/>
</dbReference>
<dbReference type="Gene3D" id="3.10.180.10">
    <property type="entry name" value="2,3-Dihydroxybiphenyl 1,2-Dioxygenase, domain 1"/>
    <property type="match status" value="2"/>
</dbReference>
<proteinExistence type="predicted"/>
<organism evidence="3 4">
    <name type="scientific">Metabacillus halosaccharovorans</name>
    <dbReference type="NCBI Taxonomy" id="930124"/>
    <lineage>
        <taxon>Bacteria</taxon>
        <taxon>Bacillati</taxon>
        <taxon>Bacillota</taxon>
        <taxon>Bacilli</taxon>
        <taxon>Bacillales</taxon>
        <taxon>Bacillaceae</taxon>
        <taxon>Metabacillus</taxon>
    </lineage>
</organism>
<comment type="caution">
    <text evidence="3">The sequence shown here is derived from an EMBL/GenBank/DDBJ whole genome shotgun (WGS) entry which is preliminary data.</text>
</comment>
<dbReference type="PROSITE" id="PS00934">
    <property type="entry name" value="GLYOXALASE_I_1"/>
    <property type="match status" value="1"/>
</dbReference>
<dbReference type="PANTHER" id="PTHR43279">
    <property type="entry name" value="CATECHOL-2,3-DIOXYGENASE"/>
    <property type="match status" value="1"/>
</dbReference>
<dbReference type="PANTHER" id="PTHR43279:SF1">
    <property type="entry name" value="CATECHOL-2,3-DIOXYGENASE"/>
    <property type="match status" value="1"/>
</dbReference>
<protein>
    <submittedName>
        <fullName evidence="3">VOC family protein</fullName>
    </submittedName>
</protein>
<dbReference type="Proteomes" id="UP001526147">
    <property type="component" value="Unassembled WGS sequence"/>
</dbReference>
<reference evidence="3 4" key="1">
    <citation type="submission" date="2022-10" db="EMBL/GenBank/DDBJ databases">
        <title>Draft genome assembly of moderately radiation resistant bacterium Metabacillus halosaccharovorans.</title>
        <authorList>
            <person name="Pal S."/>
            <person name="Gopinathan A."/>
        </authorList>
    </citation>
    <scope>NUCLEOTIDE SEQUENCE [LARGE SCALE GENOMIC DNA]</scope>
    <source>
        <strain evidence="3 4">VITHBRA001</strain>
    </source>
</reference>
<keyword evidence="1" id="KW-0479">Metal-binding</keyword>
<evidence type="ECO:0000313" key="4">
    <source>
        <dbReference type="Proteomes" id="UP001526147"/>
    </source>
</evidence>